<dbReference type="PANTHER" id="PTHR43466:SF1">
    <property type="entry name" value="2-OXO-4-HYDROXY-4-CARBOXY-5-UREIDOIMIDAZOLINE DECARBOXYLASE-RELATED"/>
    <property type="match status" value="1"/>
</dbReference>
<dbReference type="GO" id="GO:0051997">
    <property type="term" value="F:2-oxo-4-hydroxy-4-carboxy-5-ureidoimidazoline decarboxylase activity"/>
    <property type="evidence" value="ECO:0007669"/>
    <property type="project" value="UniProtKB-EC"/>
</dbReference>
<dbReference type="EC" id="4.1.1.97" evidence="3"/>
<dbReference type="EMBL" id="VNIQ01000002">
    <property type="protein sequence ID" value="TYQ07012.1"/>
    <property type="molecule type" value="Genomic_DNA"/>
</dbReference>
<feature type="domain" description="Oxo-4-hydroxy-4-carboxy-5-ureidoimidazoline decarboxylase" evidence="7">
    <location>
        <begin position="13"/>
        <end position="161"/>
    </location>
</feature>
<comment type="catalytic activity">
    <reaction evidence="1">
        <text>5-hydroxy-2-oxo-4-ureido-2,5-dihydro-1H-imidazole-5-carboxylate + H(+) = (S)-allantoin + CO2</text>
        <dbReference type="Rhea" id="RHEA:26301"/>
        <dbReference type="ChEBI" id="CHEBI:15378"/>
        <dbReference type="ChEBI" id="CHEBI:15678"/>
        <dbReference type="ChEBI" id="CHEBI:16526"/>
        <dbReference type="ChEBI" id="CHEBI:58639"/>
        <dbReference type="EC" id="4.1.1.97"/>
    </reaction>
</comment>
<keyword evidence="6" id="KW-0456">Lyase</keyword>
<dbReference type="Gene3D" id="1.10.3330.10">
    <property type="entry name" value="Oxo-4-hydroxy-4-carboxy-5-ureidoimidazoline decarboxylase"/>
    <property type="match status" value="1"/>
</dbReference>
<dbReference type="InterPro" id="IPR036778">
    <property type="entry name" value="OHCU_decarboxylase_sf"/>
</dbReference>
<dbReference type="PANTHER" id="PTHR43466">
    <property type="entry name" value="2-OXO-4-HYDROXY-4-CARBOXY-5-UREIDOIMIDAZOLINE DECARBOXYLASE-RELATED"/>
    <property type="match status" value="1"/>
</dbReference>
<keyword evidence="5" id="KW-0210">Decarboxylase</keyword>
<dbReference type="SUPFAM" id="SSF158694">
    <property type="entry name" value="UraD-Like"/>
    <property type="match status" value="1"/>
</dbReference>
<comment type="pathway">
    <text evidence="2">Purine metabolism; urate degradation; (S)-allantoin from urate: step 3/3.</text>
</comment>
<evidence type="ECO:0000256" key="4">
    <source>
        <dbReference type="ARBA" id="ARBA00022631"/>
    </source>
</evidence>
<dbReference type="InterPro" id="IPR018020">
    <property type="entry name" value="OHCU_decarboxylase"/>
</dbReference>
<reference evidence="8" key="1">
    <citation type="submission" date="2019-07" db="EMBL/GenBank/DDBJ databases">
        <title>Genomic Encyclopedia of Type Strains, Phase IV (KMG-IV): sequencing the most valuable type-strain genomes for metagenomic binning, comparative biology and taxonomic classification.</title>
        <authorList>
            <person name="Goeker M."/>
        </authorList>
    </citation>
    <scope>NUCLEOTIDE SEQUENCE</scope>
    <source>
        <strain evidence="8">DSM 44596</strain>
    </source>
</reference>
<name>A0A652YV88_NOCGL</name>
<keyword evidence="4" id="KW-0659">Purine metabolism</keyword>
<dbReference type="NCBIfam" id="NF010372">
    <property type="entry name" value="PRK13798.1"/>
    <property type="match status" value="1"/>
</dbReference>
<evidence type="ECO:0000256" key="1">
    <source>
        <dbReference type="ARBA" id="ARBA00001163"/>
    </source>
</evidence>
<sequence>MLLHQSIGLERFNELPRPKAIHALYECCCSMTWAGWVSDGRPFASYAEILARAENALLNLSDADVENALHCHPPVGVRAQSAPSHLEQCAIWDSDESLMATIRRAGEEYESTFGFRYIWCSHGHDAQDLLENIRVRLTNPASVERKICVDELAKITCTRIERMLGPEDGYPEY</sequence>
<evidence type="ECO:0000256" key="6">
    <source>
        <dbReference type="ARBA" id="ARBA00023239"/>
    </source>
</evidence>
<organism evidence="8">
    <name type="scientific">Nocardia globerula</name>
    <dbReference type="NCBI Taxonomy" id="1818"/>
    <lineage>
        <taxon>Bacteria</taxon>
        <taxon>Bacillati</taxon>
        <taxon>Actinomycetota</taxon>
        <taxon>Actinomycetes</taxon>
        <taxon>Mycobacteriales</taxon>
        <taxon>Nocardiaceae</taxon>
        <taxon>Nocardia</taxon>
    </lineage>
</organism>
<evidence type="ECO:0000256" key="2">
    <source>
        <dbReference type="ARBA" id="ARBA00004754"/>
    </source>
</evidence>
<evidence type="ECO:0000256" key="3">
    <source>
        <dbReference type="ARBA" id="ARBA00012257"/>
    </source>
</evidence>
<evidence type="ECO:0000256" key="5">
    <source>
        <dbReference type="ARBA" id="ARBA00022793"/>
    </source>
</evidence>
<evidence type="ECO:0000259" key="7">
    <source>
        <dbReference type="Pfam" id="PF09349"/>
    </source>
</evidence>
<evidence type="ECO:0000313" key="8">
    <source>
        <dbReference type="EMBL" id="TYQ07012.1"/>
    </source>
</evidence>
<protein>
    <recommendedName>
        <fullName evidence="3">2-oxo-4-hydroxy-4-carboxy-5-ureidoimidazoline decarboxylase</fullName>
        <ecNumber evidence="3">4.1.1.97</ecNumber>
    </recommendedName>
</protein>
<proteinExistence type="predicted"/>
<accession>A0A652YV88</accession>
<gene>
    <name evidence="8" type="ORF">FNL38_1021156</name>
</gene>
<dbReference type="GO" id="GO:0019628">
    <property type="term" value="P:urate catabolic process"/>
    <property type="evidence" value="ECO:0007669"/>
    <property type="project" value="TreeGrafter"/>
</dbReference>
<comment type="caution">
    <text evidence="8">The sequence shown here is derived from an EMBL/GenBank/DDBJ whole genome shotgun (WGS) entry which is preliminary data.</text>
</comment>
<dbReference type="GO" id="GO:0006144">
    <property type="term" value="P:purine nucleobase metabolic process"/>
    <property type="evidence" value="ECO:0007669"/>
    <property type="project" value="UniProtKB-KW"/>
</dbReference>
<dbReference type="Pfam" id="PF09349">
    <property type="entry name" value="OHCU_decarbox"/>
    <property type="match status" value="1"/>
</dbReference>
<dbReference type="AlphaFoldDB" id="A0A652YV88"/>